<proteinExistence type="predicted"/>
<evidence type="ECO:0000313" key="2">
    <source>
        <dbReference type="EMBL" id="OON20333.1"/>
    </source>
</evidence>
<dbReference type="EMBL" id="KV892704">
    <property type="protein sequence ID" value="OON20333.1"/>
    <property type="molecule type" value="Genomic_DNA"/>
</dbReference>
<gene>
    <name evidence="2" type="ORF">X801_03788</name>
</gene>
<name>A0A1S8X1H1_OPIVI</name>
<reference evidence="2 3" key="1">
    <citation type="submission" date="2015-03" db="EMBL/GenBank/DDBJ databases">
        <title>Draft genome of the nematode, Opisthorchis viverrini.</title>
        <authorList>
            <person name="Mitreva M."/>
        </authorList>
    </citation>
    <scope>NUCLEOTIDE SEQUENCE [LARGE SCALE GENOMIC DNA]</scope>
    <source>
        <strain evidence="2">Khon Kaen</strain>
    </source>
</reference>
<dbReference type="Proteomes" id="UP000243686">
    <property type="component" value="Unassembled WGS sequence"/>
</dbReference>
<keyword evidence="3" id="KW-1185">Reference proteome</keyword>
<evidence type="ECO:0000256" key="1">
    <source>
        <dbReference type="SAM" id="MobiDB-lite"/>
    </source>
</evidence>
<accession>A0A1S8X1H1</accession>
<sequence>MCWREFTTLFILKRHAKLKSLSGKQPLNNGLRDISLCDACETSSRNCLGTEPPTGRETSVDEECGFDPATSTHKSD</sequence>
<evidence type="ECO:0000313" key="3">
    <source>
        <dbReference type="Proteomes" id="UP000243686"/>
    </source>
</evidence>
<dbReference type="AlphaFoldDB" id="A0A1S8X1H1"/>
<protein>
    <submittedName>
        <fullName evidence="2">Uncharacterized protein</fullName>
    </submittedName>
</protein>
<feature type="region of interest" description="Disordered" evidence="1">
    <location>
        <begin position="50"/>
        <end position="76"/>
    </location>
</feature>
<organism evidence="2 3">
    <name type="scientific">Opisthorchis viverrini</name>
    <name type="common">Southeast Asian liver fluke</name>
    <dbReference type="NCBI Taxonomy" id="6198"/>
    <lineage>
        <taxon>Eukaryota</taxon>
        <taxon>Metazoa</taxon>
        <taxon>Spiralia</taxon>
        <taxon>Lophotrochozoa</taxon>
        <taxon>Platyhelminthes</taxon>
        <taxon>Trematoda</taxon>
        <taxon>Digenea</taxon>
        <taxon>Opisthorchiida</taxon>
        <taxon>Opisthorchiata</taxon>
        <taxon>Opisthorchiidae</taxon>
        <taxon>Opisthorchis</taxon>
    </lineage>
</organism>